<reference evidence="2 3" key="1">
    <citation type="submission" date="2019-12" db="EMBL/GenBank/DDBJ databases">
        <title>Chromosome-level assembly of the Caenorhabditis remanei genome.</title>
        <authorList>
            <person name="Teterina A.A."/>
            <person name="Willis J.H."/>
            <person name="Phillips P.C."/>
        </authorList>
    </citation>
    <scope>NUCLEOTIDE SEQUENCE [LARGE SCALE GENOMIC DNA]</scope>
    <source>
        <strain evidence="2 3">PX506</strain>
        <tissue evidence="2">Whole organism</tissue>
    </source>
</reference>
<keyword evidence="1" id="KW-0732">Signal</keyword>
<sequence>MFMLLKFFFIFLTLQPMIMTQPDLYSQFQTVPIPDVNSMYSRLNGYASYSRKLLKFDGNDPTADYTTTTWMNGCYLEFQAAGNASFVVFWENKNFMYCEAVTKVGNFVTPTFPIGNLRRVERFGPRCVWVP</sequence>
<comment type="caution">
    <text evidence="2">The sequence shown here is derived from an EMBL/GenBank/DDBJ whole genome shotgun (WGS) entry which is preliminary data.</text>
</comment>
<dbReference type="GeneID" id="78774306"/>
<dbReference type="EMBL" id="WUAV01000002">
    <property type="protein sequence ID" value="KAF1767221.1"/>
    <property type="molecule type" value="Genomic_DNA"/>
</dbReference>
<name>A0A6A5HJA0_CAERE</name>
<dbReference type="RefSeq" id="XP_053590217.1">
    <property type="nucleotide sequence ID" value="XM_053726023.1"/>
</dbReference>
<accession>A0A6A5HJA0</accession>
<dbReference type="CTD" id="78774306"/>
<gene>
    <name evidence="2" type="ORF">GCK72_007180</name>
</gene>
<dbReference type="KEGG" id="crq:GCK72_007180"/>
<organism evidence="2 3">
    <name type="scientific">Caenorhabditis remanei</name>
    <name type="common">Caenorhabditis vulgaris</name>
    <dbReference type="NCBI Taxonomy" id="31234"/>
    <lineage>
        <taxon>Eukaryota</taxon>
        <taxon>Metazoa</taxon>
        <taxon>Ecdysozoa</taxon>
        <taxon>Nematoda</taxon>
        <taxon>Chromadorea</taxon>
        <taxon>Rhabditida</taxon>
        <taxon>Rhabditina</taxon>
        <taxon>Rhabditomorpha</taxon>
        <taxon>Rhabditoidea</taxon>
        <taxon>Rhabditidae</taxon>
        <taxon>Peloderinae</taxon>
        <taxon>Caenorhabditis</taxon>
    </lineage>
</organism>
<evidence type="ECO:0000256" key="1">
    <source>
        <dbReference type="SAM" id="SignalP"/>
    </source>
</evidence>
<evidence type="ECO:0000313" key="3">
    <source>
        <dbReference type="Proteomes" id="UP000483820"/>
    </source>
</evidence>
<feature type="chain" id="PRO_5025431094" evidence="1">
    <location>
        <begin position="21"/>
        <end position="131"/>
    </location>
</feature>
<proteinExistence type="predicted"/>
<protein>
    <submittedName>
        <fullName evidence="2">Uncharacterized protein</fullName>
    </submittedName>
</protein>
<feature type="signal peptide" evidence="1">
    <location>
        <begin position="1"/>
        <end position="20"/>
    </location>
</feature>
<dbReference type="Proteomes" id="UP000483820">
    <property type="component" value="Chromosome II"/>
</dbReference>
<dbReference type="AlphaFoldDB" id="A0A6A5HJA0"/>
<evidence type="ECO:0000313" key="2">
    <source>
        <dbReference type="EMBL" id="KAF1767221.1"/>
    </source>
</evidence>